<evidence type="ECO:0000313" key="4">
    <source>
        <dbReference type="Proteomes" id="UP001229355"/>
    </source>
</evidence>
<dbReference type="PANTHER" id="PTHR30157">
    <property type="entry name" value="FERRIC REDUCTASE, NADPH-DEPENDENT"/>
    <property type="match status" value="1"/>
</dbReference>
<dbReference type="PROSITE" id="PS51384">
    <property type="entry name" value="FAD_FR"/>
    <property type="match status" value="1"/>
</dbReference>
<dbReference type="EMBL" id="CP120374">
    <property type="protein sequence ID" value="WEX90697.1"/>
    <property type="molecule type" value="Genomic_DNA"/>
</dbReference>
<evidence type="ECO:0000256" key="1">
    <source>
        <dbReference type="ARBA" id="ARBA00035644"/>
    </source>
</evidence>
<dbReference type="InterPro" id="IPR039261">
    <property type="entry name" value="FNR_nucleotide-bd"/>
</dbReference>
<keyword evidence="4" id="KW-1185">Reference proteome</keyword>
<feature type="domain" description="FAD-binding FR-type" evidence="2">
    <location>
        <begin position="107"/>
        <end position="229"/>
    </location>
</feature>
<dbReference type="SUPFAM" id="SSF63380">
    <property type="entry name" value="Riboflavin synthase domain-like"/>
    <property type="match status" value="1"/>
</dbReference>
<evidence type="ECO:0000259" key="2">
    <source>
        <dbReference type="PROSITE" id="PS51384"/>
    </source>
</evidence>
<dbReference type="InterPro" id="IPR013113">
    <property type="entry name" value="SIP_FAD-bd"/>
</dbReference>
<dbReference type="CDD" id="cd06193">
    <property type="entry name" value="siderophore_interacting"/>
    <property type="match status" value="1"/>
</dbReference>
<dbReference type="PANTHER" id="PTHR30157:SF0">
    <property type="entry name" value="NADPH-DEPENDENT FERRIC-CHELATE REDUCTASE"/>
    <property type="match status" value="1"/>
</dbReference>
<dbReference type="Proteomes" id="UP001229355">
    <property type="component" value="Chromosome 2"/>
</dbReference>
<dbReference type="Gene3D" id="2.40.30.10">
    <property type="entry name" value="Translation factors"/>
    <property type="match status" value="1"/>
</dbReference>
<dbReference type="Pfam" id="PF04954">
    <property type="entry name" value="SIP"/>
    <property type="match status" value="1"/>
</dbReference>
<dbReference type="Pfam" id="PF08021">
    <property type="entry name" value="FAD_binding_9"/>
    <property type="match status" value="1"/>
</dbReference>
<dbReference type="InterPro" id="IPR007037">
    <property type="entry name" value="SIP_rossman_dom"/>
</dbReference>
<dbReference type="RefSeq" id="WP_280662659.1">
    <property type="nucleotide sequence ID" value="NZ_CP120374.1"/>
</dbReference>
<accession>A0ABY8DKG0</accession>
<organism evidence="3 4">
    <name type="scientific">Sinorhizobium garamanticum</name>
    <dbReference type="NCBI Taxonomy" id="680247"/>
    <lineage>
        <taxon>Bacteria</taxon>
        <taxon>Pseudomonadati</taxon>
        <taxon>Pseudomonadota</taxon>
        <taxon>Alphaproteobacteria</taxon>
        <taxon>Hyphomicrobiales</taxon>
        <taxon>Rhizobiaceae</taxon>
        <taxon>Sinorhizobium/Ensifer group</taxon>
        <taxon>Sinorhizobium</taxon>
    </lineage>
</organism>
<proteinExistence type="inferred from homology"/>
<dbReference type="InterPro" id="IPR017938">
    <property type="entry name" value="Riboflavin_synthase-like_b-brl"/>
</dbReference>
<evidence type="ECO:0000313" key="3">
    <source>
        <dbReference type="EMBL" id="WEX90697.1"/>
    </source>
</evidence>
<comment type="similarity">
    <text evidence="1">Belongs to the SIP oxidoreductase family.</text>
</comment>
<sequence length="349" mass="39052">MRELPHRLQAKIVAERPEHLFERLHAHLLEHDVDARLSGDSLFVDLPAVSGTLRLIDGGIEVDVAATDLESLYFAKVWLQDAVAEERAFGTIRIVWSEDCLQRHLPPSFAVLTVDDIVDITPRMRRIRFRTANARSFETLDDMHLRILFNFQELAEQHASRGSRRGSSPSDVTPIWRAYTVRFVEPENHIIAVDFVLHNAEGPGSRWAMRARRGDVVGAAGPSGGGCGDAVWYLLAGDETALPAISRILESLDERATATVVIEVGSPTDTIPFTSRAAVETRWLYRENHDGDCRGLARVIASMDFPDASRKRFVWIASESETAKAVRATLRDRGFTKEEQSVAAYWHAT</sequence>
<gene>
    <name evidence="3" type="ORF">PZN02_004256</name>
</gene>
<protein>
    <submittedName>
        <fullName evidence="3">Siderophore-interacting protein</fullName>
    </submittedName>
</protein>
<name>A0ABY8DKG0_9HYPH</name>
<reference evidence="3 4" key="1">
    <citation type="submission" date="2023-03" db="EMBL/GenBank/DDBJ databases">
        <authorList>
            <person name="Kaur S."/>
            <person name="Espinosa-Saiz D."/>
            <person name="Velazquez E."/>
            <person name="Menendez E."/>
            <person name="diCenzo G.C."/>
        </authorList>
    </citation>
    <scope>NUCLEOTIDE SEQUENCE [LARGE SCALE GENOMIC DNA]</scope>
    <source>
        <strain evidence="3 4">LMG 24692</strain>
    </source>
</reference>
<dbReference type="InterPro" id="IPR039374">
    <property type="entry name" value="SIP_fam"/>
</dbReference>
<dbReference type="Gene3D" id="3.40.50.80">
    <property type="entry name" value="Nucleotide-binding domain of ferredoxin-NADP reductase (FNR) module"/>
    <property type="match status" value="1"/>
</dbReference>
<dbReference type="InterPro" id="IPR017927">
    <property type="entry name" value="FAD-bd_FR_type"/>
</dbReference>